<proteinExistence type="predicted"/>
<dbReference type="Proteomes" id="UP000324222">
    <property type="component" value="Unassembled WGS sequence"/>
</dbReference>
<evidence type="ECO:0000256" key="1">
    <source>
        <dbReference type="SAM" id="MobiDB-lite"/>
    </source>
</evidence>
<protein>
    <submittedName>
        <fullName evidence="2">Uncharacterized protein</fullName>
    </submittedName>
</protein>
<gene>
    <name evidence="2" type="ORF">E2C01_094044</name>
</gene>
<accession>A0A5B7JVW1</accession>
<evidence type="ECO:0000313" key="2">
    <source>
        <dbReference type="EMBL" id="MPC98665.1"/>
    </source>
</evidence>
<sequence>MTLQLALLHKLPCNGSSEPEEGEKYGNKNSPSVGDAARAVLKYPQAGHFLPPSSLSDVCRIQAEVNCR</sequence>
<comment type="caution">
    <text evidence="2">The sequence shown here is derived from an EMBL/GenBank/DDBJ whole genome shotgun (WGS) entry which is preliminary data.</text>
</comment>
<organism evidence="2 3">
    <name type="scientific">Portunus trituberculatus</name>
    <name type="common">Swimming crab</name>
    <name type="synonym">Neptunus trituberculatus</name>
    <dbReference type="NCBI Taxonomy" id="210409"/>
    <lineage>
        <taxon>Eukaryota</taxon>
        <taxon>Metazoa</taxon>
        <taxon>Ecdysozoa</taxon>
        <taxon>Arthropoda</taxon>
        <taxon>Crustacea</taxon>
        <taxon>Multicrustacea</taxon>
        <taxon>Malacostraca</taxon>
        <taxon>Eumalacostraca</taxon>
        <taxon>Eucarida</taxon>
        <taxon>Decapoda</taxon>
        <taxon>Pleocyemata</taxon>
        <taxon>Brachyura</taxon>
        <taxon>Eubrachyura</taxon>
        <taxon>Portunoidea</taxon>
        <taxon>Portunidae</taxon>
        <taxon>Portuninae</taxon>
        <taxon>Portunus</taxon>
    </lineage>
</organism>
<feature type="region of interest" description="Disordered" evidence="1">
    <location>
        <begin position="12"/>
        <end position="31"/>
    </location>
</feature>
<name>A0A5B7JVW1_PORTR</name>
<dbReference type="EMBL" id="VSRR010115087">
    <property type="protein sequence ID" value="MPC98665.1"/>
    <property type="molecule type" value="Genomic_DNA"/>
</dbReference>
<keyword evidence="3" id="KW-1185">Reference proteome</keyword>
<dbReference type="AlphaFoldDB" id="A0A5B7JVW1"/>
<evidence type="ECO:0000313" key="3">
    <source>
        <dbReference type="Proteomes" id="UP000324222"/>
    </source>
</evidence>
<reference evidence="2 3" key="1">
    <citation type="submission" date="2019-05" db="EMBL/GenBank/DDBJ databases">
        <title>Another draft genome of Portunus trituberculatus and its Hox gene families provides insights of decapod evolution.</title>
        <authorList>
            <person name="Jeong J.-H."/>
            <person name="Song I."/>
            <person name="Kim S."/>
            <person name="Choi T."/>
            <person name="Kim D."/>
            <person name="Ryu S."/>
            <person name="Kim W."/>
        </authorList>
    </citation>
    <scope>NUCLEOTIDE SEQUENCE [LARGE SCALE GENOMIC DNA]</scope>
    <source>
        <tissue evidence="2">Muscle</tissue>
    </source>
</reference>